<keyword evidence="1" id="KW-0503">Monooxygenase</keyword>
<sequence>MTLDSQPSTGASETLASLDQREVSTTLPFEKLKLSSQVGNTETSTFQLRQQWHSQPRKMRIIHVGAGATGLCAAYKFERQLTNYELVCYEKNGEVGGTWLQNRYPGCACDVPAHIYTYTFEPNPFWKSYYAYSPEIQDYFVNFCEKYQLRKYIKVKHTVLSATWHEEKGQWAVEVEHNGQVFTDWCHVLVNGSGLLNKYRWPDIEGLHSFKGSLIHSAHWDQDSINYANKRVAVLGNGSSAIQIIPQVQKVASKVECFMRGTTWIAAPMPRVPVELTSEKEGEFIQDKEAVHPSIGQYFYTPQEIQKLANDPEYLLNYRKRIEYAINEGFAIFYKGSEASEMAHKYMVAEMNRRLKNDPVLTQKLIPSWPVGCRRLTPGDGYLEALTEPNVQCHFSEITSVTGAGLVTRDGASYEVDVIVCATGYDMAWTPHFPLIGRNGISIQNAWNPEPKCYLGIGAPGFPNYFVVNGPRGNLANGTVLPCFETEIDYVVHAVKKMQSDRIKALDVREKVVDQLNEYIDAWHETSVFSAPCRSWYKNNTVDGKVRVWGGSSVHFLKTLKDPRWEHYNIDYLDSNLWTFLGNGRIKAEYDHSFEGLTPYLRCIGLFCKKLTKWAALSQPRPKSADSRRDGNIQLQAFRSGLDQ</sequence>
<proteinExistence type="predicted"/>
<evidence type="ECO:0000313" key="2">
    <source>
        <dbReference type="Proteomes" id="UP001065298"/>
    </source>
</evidence>
<gene>
    <name evidence="1" type="ORF">NCS57_00788900</name>
</gene>
<organism evidence="1 2">
    <name type="scientific">Fusarium keratoplasticum</name>
    <dbReference type="NCBI Taxonomy" id="1328300"/>
    <lineage>
        <taxon>Eukaryota</taxon>
        <taxon>Fungi</taxon>
        <taxon>Dikarya</taxon>
        <taxon>Ascomycota</taxon>
        <taxon>Pezizomycotina</taxon>
        <taxon>Sordariomycetes</taxon>
        <taxon>Hypocreomycetidae</taxon>
        <taxon>Hypocreales</taxon>
        <taxon>Nectriaceae</taxon>
        <taxon>Fusarium</taxon>
        <taxon>Fusarium solani species complex</taxon>
    </lineage>
</organism>
<name>A0ACC0QXN5_9HYPO</name>
<reference evidence="1" key="1">
    <citation type="submission" date="2022-06" db="EMBL/GenBank/DDBJ databases">
        <title>Fusarium solani species complex genomes reveal bases of compartmentalisation and animal pathogenesis.</title>
        <authorList>
            <person name="Tsai I.J."/>
        </authorList>
    </citation>
    <scope>NUCLEOTIDE SEQUENCE</scope>
    <source>
        <strain evidence="1">Fu6.1</strain>
    </source>
</reference>
<keyword evidence="2" id="KW-1185">Reference proteome</keyword>
<dbReference type="EMBL" id="CM046507">
    <property type="protein sequence ID" value="KAI8669729.1"/>
    <property type="molecule type" value="Genomic_DNA"/>
</dbReference>
<comment type="caution">
    <text evidence="1">The sequence shown here is derived from an EMBL/GenBank/DDBJ whole genome shotgun (WGS) entry which is preliminary data.</text>
</comment>
<protein>
    <submittedName>
        <fullName evidence="1">4-hydroxyacetophenone monooxygenase</fullName>
    </submittedName>
</protein>
<keyword evidence="1" id="KW-0560">Oxidoreductase</keyword>
<evidence type="ECO:0000313" key="1">
    <source>
        <dbReference type="EMBL" id="KAI8669729.1"/>
    </source>
</evidence>
<accession>A0ACC0QXN5</accession>
<dbReference type="Proteomes" id="UP001065298">
    <property type="component" value="Chromosome 5"/>
</dbReference>